<dbReference type="InterPro" id="IPR050814">
    <property type="entry name" value="Myo-inositol_Transporter"/>
</dbReference>
<keyword evidence="5 9" id="KW-1133">Transmembrane helix</keyword>
<dbReference type="GO" id="GO:0016324">
    <property type="term" value="C:apical plasma membrane"/>
    <property type="evidence" value="ECO:0007669"/>
    <property type="project" value="TreeGrafter"/>
</dbReference>
<dbReference type="AlphaFoldDB" id="A0AAD8BXH8"/>
<proteinExistence type="inferred from homology"/>
<dbReference type="Gene3D" id="1.20.1250.20">
    <property type="entry name" value="MFS general substrate transporter like domains"/>
    <property type="match status" value="2"/>
</dbReference>
<dbReference type="InterPro" id="IPR003663">
    <property type="entry name" value="Sugar/inositol_transpt"/>
</dbReference>
<feature type="transmembrane region" description="Helical" evidence="9">
    <location>
        <begin position="145"/>
        <end position="165"/>
    </location>
</feature>
<evidence type="ECO:0000313" key="11">
    <source>
        <dbReference type="EMBL" id="KAK0062476.1"/>
    </source>
</evidence>
<dbReference type="InterPro" id="IPR005828">
    <property type="entry name" value="MFS_sugar_transport-like"/>
</dbReference>
<feature type="transmembrane region" description="Helical" evidence="9">
    <location>
        <begin position="111"/>
        <end position="133"/>
    </location>
</feature>
<dbReference type="SUPFAM" id="SSF103473">
    <property type="entry name" value="MFS general substrate transporter"/>
    <property type="match status" value="1"/>
</dbReference>
<dbReference type="GO" id="GO:0005366">
    <property type="term" value="F:myo-inositol:proton symporter activity"/>
    <property type="evidence" value="ECO:0007669"/>
    <property type="project" value="TreeGrafter"/>
</dbReference>
<feature type="transmembrane region" description="Helical" evidence="9">
    <location>
        <begin position="86"/>
        <end position="105"/>
    </location>
</feature>
<dbReference type="InterPro" id="IPR005829">
    <property type="entry name" value="Sugar_transporter_CS"/>
</dbReference>
<keyword evidence="3 7" id="KW-0813">Transport</keyword>
<feature type="transmembrane region" description="Helical" evidence="9">
    <location>
        <begin position="55"/>
        <end position="79"/>
    </location>
</feature>
<organism evidence="11 12">
    <name type="scientific">Biomphalaria pfeifferi</name>
    <name type="common">Bloodfluke planorb</name>
    <name type="synonym">Freshwater snail</name>
    <dbReference type="NCBI Taxonomy" id="112525"/>
    <lineage>
        <taxon>Eukaryota</taxon>
        <taxon>Metazoa</taxon>
        <taxon>Spiralia</taxon>
        <taxon>Lophotrochozoa</taxon>
        <taxon>Mollusca</taxon>
        <taxon>Gastropoda</taxon>
        <taxon>Heterobranchia</taxon>
        <taxon>Euthyneura</taxon>
        <taxon>Panpulmonata</taxon>
        <taxon>Hygrophila</taxon>
        <taxon>Lymnaeoidea</taxon>
        <taxon>Planorbidae</taxon>
        <taxon>Biomphalaria</taxon>
    </lineage>
</organism>
<evidence type="ECO:0000259" key="10">
    <source>
        <dbReference type="PROSITE" id="PS50850"/>
    </source>
</evidence>
<name>A0AAD8BXH8_BIOPF</name>
<feature type="region of interest" description="Disordered" evidence="8">
    <location>
        <begin position="551"/>
        <end position="576"/>
    </location>
</feature>
<comment type="similarity">
    <text evidence="2 7">Belongs to the major facilitator superfamily. Sugar transporter (TC 2.A.1.1) family.</text>
</comment>
<evidence type="ECO:0000313" key="12">
    <source>
        <dbReference type="Proteomes" id="UP001233172"/>
    </source>
</evidence>
<dbReference type="PROSITE" id="PS50850">
    <property type="entry name" value="MFS"/>
    <property type="match status" value="1"/>
</dbReference>
<evidence type="ECO:0000256" key="2">
    <source>
        <dbReference type="ARBA" id="ARBA00010992"/>
    </source>
</evidence>
<evidence type="ECO:0000256" key="7">
    <source>
        <dbReference type="RuleBase" id="RU003346"/>
    </source>
</evidence>
<keyword evidence="12" id="KW-1185">Reference proteome</keyword>
<evidence type="ECO:0000256" key="4">
    <source>
        <dbReference type="ARBA" id="ARBA00022692"/>
    </source>
</evidence>
<feature type="domain" description="Major facilitator superfamily (MFS) profile" evidence="10">
    <location>
        <begin position="21"/>
        <end position="535"/>
    </location>
</feature>
<dbReference type="Proteomes" id="UP001233172">
    <property type="component" value="Unassembled WGS sequence"/>
</dbReference>
<evidence type="ECO:0000256" key="6">
    <source>
        <dbReference type="ARBA" id="ARBA00023136"/>
    </source>
</evidence>
<feature type="transmembrane region" description="Helical" evidence="9">
    <location>
        <begin position="326"/>
        <end position="349"/>
    </location>
</feature>
<evidence type="ECO:0000256" key="9">
    <source>
        <dbReference type="SAM" id="Phobius"/>
    </source>
</evidence>
<sequence length="598" mass="65748">MQGDETIAGTDRRHPSVIYCLAICATISGFLIGYDTGIINGAVILIDEQFTLTDLWISLIVSSTIFSAAIVSFVSGALADTIGRKLTIMISGVVFSIGGGIMGVANGTEMLLVGRLVVGASIGIASSVVPVYVSECAPADIRGQLITMYQLFITVGIMASALLAAGLQKLKESGWRWMLGSAALPGIFQFIFFILLPESPRYQMMKGQTLQALHTLRRIRGLENVEKELLDIRQSLDEEETGKHVSVLAKMLQTPHVRKALFVGCSLQMFQQFCGINTVIYYSAIILKYAGYARKEALWLACIPATLNFLATFIALWAVETTGRKMILAFSFGAIAGALGVMSFGFAMVHMESPPASSSFEENPMEDLCNQYHTCEECIYDKLCGYCASNTDDDEPLNGSCISTDIGDKQFALWGKCSYSNLSNSYKRNDVLWVYGLCPSVFSFFAEAGLILVVLSFAPGAGPMPWTINAEIYPSWCRGMANSLATLTNWTCNLIVSFSFLTLKYYLYMWGTFLLFGLVSVLGSCFVILYVPETKGKTLEEIQLVFMNRQERQEGMSSSESQESQSSRMPEELMQKKCKSVGWLPVYRTSSRGSTELE</sequence>
<reference evidence="11" key="1">
    <citation type="journal article" date="2023" name="PLoS Negl. Trop. Dis.">
        <title>A genome sequence for Biomphalaria pfeifferi, the major vector snail for the human-infecting parasite Schistosoma mansoni.</title>
        <authorList>
            <person name="Bu L."/>
            <person name="Lu L."/>
            <person name="Laidemitt M.R."/>
            <person name="Zhang S.M."/>
            <person name="Mutuku M."/>
            <person name="Mkoji G."/>
            <person name="Steinauer M."/>
            <person name="Loker E.S."/>
        </authorList>
    </citation>
    <scope>NUCLEOTIDE SEQUENCE</scope>
    <source>
        <strain evidence="11">KasaAsao</strain>
    </source>
</reference>
<evidence type="ECO:0000256" key="5">
    <source>
        <dbReference type="ARBA" id="ARBA00022989"/>
    </source>
</evidence>
<feature type="compositionally biased region" description="Low complexity" evidence="8">
    <location>
        <begin position="555"/>
        <end position="568"/>
    </location>
</feature>
<dbReference type="InterPro" id="IPR020846">
    <property type="entry name" value="MFS_dom"/>
</dbReference>
<gene>
    <name evidence="11" type="ORF">Bpfe_008147</name>
</gene>
<dbReference type="PANTHER" id="PTHR48020">
    <property type="entry name" value="PROTON MYO-INOSITOL COTRANSPORTER"/>
    <property type="match status" value="1"/>
</dbReference>
<keyword evidence="4 9" id="KW-0812">Transmembrane</keyword>
<dbReference type="PANTHER" id="PTHR48020:SF12">
    <property type="entry name" value="PROTON MYO-INOSITOL COTRANSPORTER"/>
    <property type="match status" value="1"/>
</dbReference>
<feature type="transmembrane region" description="Helical" evidence="9">
    <location>
        <begin position="260"/>
        <end position="285"/>
    </location>
</feature>
<keyword evidence="6 9" id="KW-0472">Membrane</keyword>
<protein>
    <submittedName>
        <fullName evidence="11">Proton myo-inositol cotransporter</fullName>
    </submittedName>
</protein>
<evidence type="ECO:0000256" key="3">
    <source>
        <dbReference type="ARBA" id="ARBA00022448"/>
    </source>
</evidence>
<dbReference type="InterPro" id="IPR036259">
    <property type="entry name" value="MFS_trans_sf"/>
</dbReference>
<comment type="caution">
    <text evidence="11">The sequence shown here is derived from an EMBL/GenBank/DDBJ whole genome shotgun (WGS) entry which is preliminary data.</text>
</comment>
<evidence type="ECO:0000256" key="1">
    <source>
        <dbReference type="ARBA" id="ARBA00004141"/>
    </source>
</evidence>
<feature type="transmembrane region" description="Helical" evidence="9">
    <location>
        <begin position="432"/>
        <end position="458"/>
    </location>
</feature>
<feature type="transmembrane region" description="Helical" evidence="9">
    <location>
        <begin position="16"/>
        <end position="35"/>
    </location>
</feature>
<feature type="transmembrane region" description="Helical" evidence="9">
    <location>
        <begin position="507"/>
        <end position="531"/>
    </location>
</feature>
<feature type="transmembrane region" description="Helical" evidence="9">
    <location>
        <begin position="297"/>
        <end position="319"/>
    </location>
</feature>
<feature type="transmembrane region" description="Helical" evidence="9">
    <location>
        <begin position="177"/>
        <end position="196"/>
    </location>
</feature>
<accession>A0AAD8BXH8</accession>
<dbReference type="NCBIfam" id="TIGR00879">
    <property type="entry name" value="SP"/>
    <property type="match status" value="1"/>
</dbReference>
<dbReference type="PROSITE" id="PS00217">
    <property type="entry name" value="SUGAR_TRANSPORT_2"/>
    <property type="match status" value="1"/>
</dbReference>
<reference evidence="11" key="2">
    <citation type="submission" date="2023-04" db="EMBL/GenBank/DDBJ databases">
        <authorList>
            <person name="Bu L."/>
            <person name="Lu L."/>
            <person name="Laidemitt M.R."/>
            <person name="Zhang S.M."/>
            <person name="Mutuku M."/>
            <person name="Mkoji G."/>
            <person name="Steinauer M."/>
            <person name="Loker E.S."/>
        </authorList>
    </citation>
    <scope>NUCLEOTIDE SEQUENCE</scope>
    <source>
        <strain evidence="11">KasaAsao</strain>
        <tissue evidence="11">Whole Snail</tissue>
    </source>
</reference>
<comment type="subcellular location">
    <subcellularLocation>
        <location evidence="1">Membrane</location>
        <topology evidence="1">Multi-pass membrane protein</topology>
    </subcellularLocation>
</comment>
<evidence type="ECO:0000256" key="8">
    <source>
        <dbReference type="SAM" id="MobiDB-lite"/>
    </source>
</evidence>
<dbReference type="PRINTS" id="PR00171">
    <property type="entry name" value="SUGRTRNSPORT"/>
</dbReference>
<feature type="transmembrane region" description="Helical" evidence="9">
    <location>
        <begin position="479"/>
        <end position="501"/>
    </location>
</feature>
<dbReference type="Pfam" id="PF00083">
    <property type="entry name" value="Sugar_tr"/>
    <property type="match status" value="2"/>
</dbReference>
<dbReference type="EMBL" id="JASAOG010000025">
    <property type="protein sequence ID" value="KAK0062476.1"/>
    <property type="molecule type" value="Genomic_DNA"/>
</dbReference>